<evidence type="ECO:0000313" key="3">
    <source>
        <dbReference type="EMBL" id="EPS92949.1"/>
    </source>
</evidence>
<evidence type="ECO:0000313" key="4">
    <source>
        <dbReference type="Proteomes" id="UP000015241"/>
    </source>
</evidence>
<reference evidence="3 4" key="1">
    <citation type="journal article" date="2012" name="Science">
        <title>The Paleozoic origin of enzymatic lignin decomposition reconstructed from 31 fungal genomes.</title>
        <authorList>
            <person name="Floudas D."/>
            <person name="Binder M."/>
            <person name="Riley R."/>
            <person name="Barry K."/>
            <person name="Blanchette R.A."/>
            <person name="Henrissat B."/>
            <person name="Martinez A.T."/>
            <person name="Otillar R."/>
            <person name="Spatafora J.W."/>
            <person name="Yadav J.S."/>
            <person name="Aerts A."/>
            <person name="Benoit I."/>
            <person name="Boyd A."/>
            <person name="Carlson A."/>
            <person name="Copeland A."/>
            <person name="Coutinho P.M."/>
            <person name="de Vries R.P."/>
            <person name="Ferreira P."/>
            <person name="Findley K."/>
            <person name="Foster B."/>
            <person name="Gaskell J."/>
            <person name="Glotzer D."/>
            <person name="Gorecki P."/>
            <person name="Heitman J."/>
            <person name="Hesse C."/>
            <person name="Hori C."/>
            <person name="Igarashi K."/>
            <person name="Jurgens J.A."/>
            <person name="Kallen N."/>
            <person name="Kersten P."/>
            <person name="Kohler A."/>
            <person name="Kuees U."/>
            <person name="Kumar T.K.A."/>
            <person name="Kuo A."/>
            <person name="LaButti K."/>
            <person name="Larrondo L.F."/>
            <person name="Lindquist E."/>
            <person name="Ling A."/>
            <person name="Lombard V."/>
            <person name="Lucas S."/>
            <person name="Lundell T."/>
            <person name="Martin R."/>
            <person name="McLaughlin D.J."/>
            <person name="Morgenstern I."/>
            <person name="Morin E."/>
            <person name="Murat C."/>
            <person name="Nagy L.G."/>
            <person name="Nolan M."/>
            <person name="Ohm R.A."/>
            <person name="Patyshakuliyeva A."/>
            <person name="Rokas A."/>
            <person name="Ruiz-Duenas F.J."/>
            <person name="Sabat G."/>
            <person name="Salamov A."/>
            <person name="Samejima M."/>
            <person name="Schmutz J."/>
            <person name="Slot J.C."/>
            <person name="St John F."/>
            <person name="Stenlid J."/>
            <person name="Sun H."/>
            <person name="Sun S."/>
            <person name="Syed K."/>
            <person name="Tsang A."/>
            <person name="Wiebenga A."/>
            <person name="Young D."/>
            <person name="Pisabarro A."/>
            <person name="Eastwood D.C."/>
            <person name="Martin F."/>
            <person name="Cullen D."/>
            <person name="Grigoriev I.V."/>
            <person name="Hibbett D.S."/>
        </authorList>
    </citation>
    <scope>NUCLEOTIDE SEQUENCE</scope>
    <source>
        <strain evidence="4">FP-58527</strain>
    </source>
</reference>
<dbReference type="InterPro" id="IPR045341">
    <property type="entry name" value="DUF6532"/>
</dbReference>
<feature type="domain" description="DUF6532" evidence="2">
    <location>
        <begin position="166"/>
        <end position="395"/>
    </location>
</feature>
<dbReference type="InParanoid" id="S8F1Q1"/>
<sequence length="602" mass="67316">MQEQSSDNEDESEKSDGDVSPPKRKRIWKGCTTDDENMNREDDDEEEQAERREAGPKTAGKDKTPRSKQMKVPDWIATSVVEYNEHEDHTTVVEDDELDSGGEHRKDSSDEDVQRVVLSKDKGKNKACCKGKSHTRDDNTTSSKGDSCGRAMLRELPNEVCSIVNRAHMFLRLHITVENAWTAEMEYSHERLPEKHTMGKRVIGDVWKLRDKDGNLIKPFDLGFKMLNDKKNVVLHDDLWTAAPQLRNQVKKDAKIVIEDVYVLKNLPAVQRVSAAHFLLKYNQQGAHGIPNFVFGDIQLRWMGDDVDTKVSTVNRKRPFQHPVIYTLITQYWFSEQRDGVTKSSRSKILEMPDNLIAFVCNTIETSLADIATGVHQFTNKVYAPKWVNLMGLLQLMQTQAPTAHSDLKQYLADSITLLYFSANFVQANALLYGVHFASVAPAFDKGPCTLARHWKRPAGRIIPVIAKDGPHASRTAREPSIENTTVESHTTEYLTETYRFYSVRHAVAAQQTSQAVKSSVDDAEDDDEGDFMSWKDIEVTRPSRVQVPRSVSEPAAEADTAMAAETTTHTQGTSRAASPASKTPTSPAASASASAGPSTQI</sequence>
<feature type="compositionally biased region" description="Low complexity" evidence="1">
    <location>
        <begin position="554"/>
        <end position="602"/>
    </location>
</feature>
<dbReference type="Pfam" id="PF20149">
    <property type="entry name" value="DUF6532"/>
    <property type="match status" value="1"/>
</dbReference>
<evidence type="ECO:0000256" key="1">
    <source>
        <dbReference type="SAM" id="MobiDB-lite"/>
    </source>
</evidence>
<feature type="compositionally biased region" description="Basic and acidic residues" evidence="1">
    <location>
        <begin position="49"/>
        <end position="65"/>
    </location>
</feature>
<feature type="compositionally biased region" description="Acidic residues" evidence="1">
    <location>
        <begin position="522"/>
        <end position="531"/>
    </location>
</feature>
<feature type="compositionally biased region" description="Acidic residues" evidence="1">
    <location>
        <begin position="1"/>
        <end position="13"/>
    </location>
</feature>
<protein>
    <recommendedName>
        <fullName evidence="2">DUF6532 domain-containing protein</fullName>
    </recommendedName>
</protein>
<feature type="region of interest" description="Disordered" evidence="1">
    <location>
        <begin position="1"/>
        <end position="73"/>
    </location>
</feature>
<feature type="compositionally biased region" description="Acidic residues" evidence="1">
    <location>
        <begin position="33"/>
        <end position="48"/>
    </location>
</feature>
<feature type="region of interest" description="Disordered" evidence="1">
    <location>
        <begin position="86"/>
        <end position="147"/>
    </location>
</feature>
<dbReference type="HOGENOM" id="CLU_453430_0_0_1"/>
<keyword evidence="4" id="KW-1185">Reference proteome</keyword>
<feature type="region of interest" description="Disordered" evidence="1">
    <location>
        <begin position="512"/>
        <end position="602"/>
    </location>
</feature>
<dbReference type="STRING" id="743788.S8F1Q1"/>
<gene>
    <name evidence="3" type="ORF">FOMPIDRAFT_1056414</name>
</gene>
<dbReference type="Proteomes" id="UP000015241">
    <property type="component" value="Unassembled WGS sequence"/>
</dbReference>
<accession>S8F1Q1</accession>
<proteinExistence type="predicted"/>
<dbReference type="EMBL" id="KE504317">
    <property type="protein sequence ID" value="EPS92949.1"/>
    <property type="molecule type" value="Genomic_DNA"/>
</dbReference>
<organism evidence="3 4">
    <name type="scientific">Fomitopsis schrenkii</name>
    <name type="common">Brown rot fungus</name>
    <dbReference type="NCBI Taxonomy" id="2126942"/>
    <lineage>
        <taxon>Eukaryota</taxon>
        <taxon>Fungi</taxon>
        <taxon>Dikarya</taxon>
        <taxon>Basidiomycota</taxon>
        <taxon>Agaricomycotina</taxon>
        <taxon>Agaricomycetes</taxon>
        <taxon>Polyporales</taxon>
        <taxon>Fomitopsis</taxon>
    </lineage>
</organism>
<feature type="compositionally biased region" description="Basic and acidic residues" evidence="1">
    <location>
        <begin position="101"/>
        <end position="124"/>
    </location>
</feature>
<dbReference type="eggNOG" id="ENOG502RD7B">
    <property type="taxonomic scope" value="Eukaryota"/>
</dbReference>
<name>S8F1Q1_FOMSC</name>
<evidence type="ECO:0000259" key="2">
    <source>
        <dbReference type="Pfam" id="PF20149"/>
    </source>
</evidence>
<dbReference type="OrthoDB" id="2751838at2759"/>
<dbReference type="AlphaFoldDB" id="S8F1Q1"/>